<evidence type="ECO:0000313" key="1">
    <source>
        <dbReference type="EnsemblPlants" id="MELO3C014726.2.1"/>
    </source>
</evidence>
<organism evidence="1">
    <name type="scientific">Cucumis melo</name>
    <name type="common">Muskmelon</name>
    <dbReference type="NCBI Taxonomy" id="3656"/>
    <lineage>
        <taxon>Eukaryota</taxon>
        <taxon>Viridiplantae</taxon>
        <taxon>Streptophyta</taxon>
        <taxon>Embryophyta</taxon>
        <taxon>Tracheophyta</taxon>
        <taxon>Spermatophyta</taxon>
        <taxon>Magnoliopsida</taxon>
        <taxon>eudicotyledons</taxon>
        <taxon>Gunneridae</taxon>
        <taxon>Pentapetalae</taxon>
        <taxon>rosids</taxon>
        <taxon>fabids</taxon>
        <taxon>Cucurbitales</taxon>
        <taxon>Cucurbitaceae</taxon>
        <taxon>Benincaseae</taxon>
        <taxon>Cucumis</taxon>
    </lineage>
</organism>
<dbReference type="EnsemblPlants" id="MELO3C014726.2.1">
    <property type="protein sequence ID" value="MELO3C014726.2.1"/>
    <property type="gene ID" value="MELO3C014726.2"/>
</dbReference>
<dbReference type="AlphaFoldDB" id="A0A9I9D8U4"/>
<name>A0A9I9D8U4_CUCME</name>
<accession>A0A9I9D8U4</accession>
<proteinExistence type="predicted"/>
<protein>
    <submittedName>
        <fullName evidence="1">Uncharacterized protein</fullName>
    </submittedName>
</protein>
<sequence>MFRNPLLAFQIPSPATNFFTFSSLSLFNSSLDLPSLSGPSSVFLHLVLSTITTIPLTPISLLTPMLPIDFLSGYFVPNGVWGIHRLCKMGIWVQI</sequence>
<reference evidence="1" key="1">
    <citation type="submission" date="2023-03" db="UniProtKB">
        <authorList>
            <consortium name="EnsemblPlants"/>
        </authorList>
    </citation>
    <scope>IDENTIFICATION</scope>
</reference>
<dbReference type="Gramene" id="MELO3C014726.2.1">
    <property type="protein sequence ID" value="MELO3C014726.2.1"/>
    <property type="gene ID" value="MELO3C014726.2"/>
</dbReference>